<reference evidence="1" key="1">
    <citation type="submission" date="2018-05" db="EMBL/GenBank/DDBJ databases">
        <authorList>
            <person name="Lanie J.A."/>
            <person name="Ng W.-L."/>
            <person name="Kazmierczak K.M."/>
            <person name="Andrzejewski T.M."/>
            <person name="Davidsen T.M."/>
            <person name="Wayne K.J."/>
            <person name="Tettelin H."/>
            <person name="Glass J.I."/>
            <person name="Rusch D."/>
            <person name="Podicherti R."/>
            <person name="Tsui H.-C.T."/>
            <person name="Winkler M.E."/>
        </authorList>
    </citation>
    <scope>NUCLEOTIDE SEQUENCE</scope>
</reference>
<organism evidence="1">
    <name type="scientific">marine metagenome</name>
    <dbReference type="NCBI Taxonomy" id="408172"/>
    <lineage>
        <taxon>unclassified sequences</taxon>
        <taxon>metagenomes</taxon>
        <taxon>ecological metagenomes</taxon>
    </lineage>
</organism>
<accession>A0A381QZE2</accession>
<gene>
    <name evidence="1" type="ORF">METZ01_LOCUS37679</name>
</gene>
<proteinExistence type="predicted"/>
<evidence type="ECO:0000313" key="1">
    <source>
        <dbReference type="EMBL" id="SUZ84825.1"/>
    </source>
</evidence>
<dbReference type="EMBL" id="UINC01001608">
    <property type="protein sequence ID" value="SUZ84825.1"/>
    <property type="molecule type" value="Genomic_DNA"/>
</dbReference>
<dbReference type="AlphaFoldDB" id="A0A381QZE2"/>
<sequence>MFPEIKNYFSKTPEQQIIALYLRY</sequence>
<protein>
    <submittedName>
        <fullName evidence="1">Uncharacterized protein</fullName>
    </submittedName>
</protein>
<name>A0A381QZE2_9ZZZZ</name>